<accession>A0A371DB59</accession>
<protein>
    <submittedName>
        <fullName evidence="1">Uncharacterized protein</fullName>
    </submittedName>
</protein>
<dbReference type="AlphaFoldDB" id="A0A371DB59"/>
<evidence type="ECO:0000313" key="1">
    <source>
        <dbReference type="EMBL" id="RDX49712.1"/>
    </source>
</evidence>
<proteinExistence type="predicted"/>
<reference evidence="1 2" key="1">
    <citation type="journal article" date="2018" name="Biotechnol. Biofuels">
        <title>Integrative visual omics of the white-rot fungus Polyporus brumalis exposes the biotechnological potential of its oxidative enzymes for delignifying raw plant biomass.</title>
        <authorList>
            <person name="Miyauchi S."/>
            <person name="Rancon A."/>
            <person name="Drula E."/>
            <person name="Hage H."/>
            <person name="Chaduli D."/>
            <person name="Favel A."/>
            <person name="Grisel S."/>
            <person name="Henrissat B."/>
            <person name="Herpoel-Gimbert I."/>
            <person name="Ruiz-Duenas F.J."/>
            <person name="Chevret D."/>
            <person name="Hainaut M."/>
            <person name="Lin J."/>
            <person name="Wang M."/>
            <person name="Pangilinan J."/>
            <person name="Lipzen A."/>
            <person name="Lesage-Meessen L."/>
            <person name="Navarro D."/>
            <person name="Riley R."/>
            <person name="Grigoriev I.V."/>
            <person name="Zhou S."/>
            <person name="Raouche S."/>
            <person name="Rosso M.N."/>
        </authorList>
    </citation>
    <scope>NUCLEOTIDE SEQUENCE [LARGE SCALE GENOMIC DNA]</scope>
    <source>
        <strain evidence="1 2">BRFM 1820</strain>
    </source>
</reference>
<evidence type="ECO:0000313" key="2">
    <source>
        <dbReference type="Proteomes" id="UP000256964"/>
    </source>
</evidence>
<dbReference type="Proteomes" id="UP000256964">
    <property type="component" value="Unassembled WGS sequence"/>
</dbReference>
<gene>
    <name evidence="1" type="ORF">OH76DRAFT_507747</name>
</gene>
<organism evidence="1 2">
    <name type="scientific">Lentinus brumalis</name>
    <dbReference type="NCBI Taxonomy" id="2498619"/>
    <lineage>
        <taxon>Eukaryota</taxon>
        <taxon>Fungi</taxon>
        <taxon>Dikarya</taxon>
        <taxon>Basidiomycota</taxon>
        <taxon>Agaricomycotina</taxon>
        <taxon>Agaricomycetes</taxon>
        <taxon>Polyporales</taxon>
        <taxon>Polyporaceae</taxon>
        <taxon>Lentinus</taxon>
    </lineage>
</organism>
<name>A0A371DB59_9APHY</name>
<sequence length="162" mass="17132">MAAASDSQLFCPAAQSRYSAALIGRWAGRGPACTSMTIASATRETMVSRPATSLEYQDLPTGRVCPAGFESAHLTSLQRPSAALQPFFLLNLSELRSLATPASPPVPSAGCSLSIAGCTPLRPARLFARNSCAAVRPVNLCISYSYTTQVLTFKLPAFLSCR</sequence>
<keyword evidence="2" id="KW-1185">Reference proteome</keyword>
<dbReference type="EMBL" id="KZ857403">
    <property type="protein sequence ID" value="RDX49712.1"/>
    <property type="molecule type" value="Genomic_DNA"/>
</dbReference>